<dbReference type="OrthoDB" id="2087666at2"/>
<evidence type="ECO:0000313" key="1">
    <source>
        <dbReference type="EMBL" id="CEQ04568.1"/>
    </source>
</evidence>
<evidence type="ECO:0000313" key="2">
    <source>
        <dbReference type="Proteomes" id="UP000049127"/>
    </source>
</evidence>
<dbReference type="Proteomes" id="UP000049127">
    <property type="component" value="Unassembled WGS sequence"/>
</dbReference>
<reference evidence="1 2" key="1">
    <citation type="submission" date="2015-01" db="EMBL/GenBank/DDBJ databases">
        <authorList>
            <person name="Aslett A.Martin."/>
            <person name="De Silva Nishadi"/>
        </authorList>
    </citation>
    <scope>NUCLEOTIDE SEQUENCE [LARGE SCALE GENOMIC DNA]</scope>
    <source>
        <strain evidence="1 2">R28058</strain>
    </source>
</reference>
<evidence type="ECO:0008006" key="3">
    <source>
        <dbReference type="Google" id="ProtNLM"/>
    </source>
</evidence>
<proteinExistence type="predicted"/>
<name>A0A0C7R5N4_PARSO</name>
<sequence>MRFSINMCRGSLVDIIKLAEEKSLLIESIEQGPINDDMINIKIKLLKDNEIHSVDSFVNSIKELNSLNTCDII</sequence>
<dbReference type="EMBL" id="CEKZ01000009">
    <property type="protein sequence ID" value="CEQ04568.1"/>
    <property type="molecule type" value="Genomic_DNA"/>
</dbReference>
<gene>
    <name evidence="1" type="ORF">R28058_35271</name>
</gene>
<protein>
    <recommendedName>
        <fullName evidence="3">ACT domain protein</fullName>
    </recommendedName>
</protein>
<accession>A0A0C7R5N4</accession>
<organism evidence="1 2">
    <name type="scientific">Paraclostridium sordellii</name>
    <name type="common">Clostridium sordellii</name>
    <dbReference type="NCBI Taxonomy" id="1505"/>
    <lineage>
        <taxon>Bacteria</taxon>
        <taxon>Bacillati</taxon>
        <taxon>Bacillota</taxon>
        <taxon>Clostridia</taxon>
        <taxon>Peptostreptococcales</taxon>
        <taxon>Peptostreptococcaceae</taxon>
        <taxon>Paraclostridium</taxon>
    </lineage>
</organism>
<dbReference type="AlphaFoldDB" id="A0A0C7R5N4"/>
<dbReference type="RefSeq" id="WP_055342683.1">
    <property type="nucleotide sequence ID" value="NZ_CDNI01000009.1"/>
</dbReference>